<comment type="caution">
    <text evidence="2">The sequence shown here is derived from an EMBL/GenBank/DDBJ whole genome shotgun (WGS) entry which is preliminary data.</text>
</comment>
<accession>A0AAD5U323</accession>
<protein>
    <submittedName>
        <fullName evidence="2">Uncharacterized protein</fullName>
    </submittedName>
</protein>
<feature type="transmembrane region" description="Helical" evidence="1">
    <location>
        <begin position="6"/>
        <end position="25"/>
    </location>
</feature>
<keyword evidence="3" id="KW-1185">Reference proteome</keyword>
<name>A0AAD5U323_9FUNG</name>
<reference evidence="2" key="1">
    <citation type="submission" date="2020-05" db="EMBL/GenBank/DDBJ databases">
        <title>Phylogenomic resolution of chytrid fungi.</title>
        <authorList>
            <person name="Stajich J.E."/>
            <person name="Amses K."/>
            <person name="Simmons R."/>
            <person name="Seto K."/>
            <person name="Myers J."/>
            <person name="Bonds A."/>
            <person name="Quandt C.A."/>
            <person name="Barry K."/>
            <person name="Liu P."/>
            <person name="Grigoriev I."/>
            <person name="Longcore J.E."/>
            <person name="James T.Y."/>
        </authorList>
    </citation>
    <scope>NUCLEOTIDE SEQUENCE</scope>
    <source>
        <strain evidence="2">JEL0476</strain>
    </source>
</reference>
<sequence length="188" mass="21319">MISSFFKTSILYVGGVVAGVVSHVLETVLRGRKSIVDTTALNSLKQLFSSSQPATQIVENVFEKIATYNQPVYALMGSSAGAYSFLGAEIFILMKEIYFTHEHLKRSTYYNTSMRAKEKQRFFSLICSCFLKSASLIFQFYTLISPNFNKRTNFLDLNLSDQYTIGYSSHIGGFIFGFGIMKFFDYYS</sequence>
<keyword evidence="1" id="KW-0812">Transmembrane</keyword>
<dbReference type="AlphaFoldDB" id="A0AAD5U323"/>
<feature type="transmembrane region" description="Helical" evidence="1">
    <location>
        <begin position="164"/>
        <end position="184"/>
    </location>
</feature>
<organism evidence="2 3">
    <name type="scientific">Clydaea vesicula</name>
    <dbReference type="NCBI Taxonomy" id="447962"/>
    <lineage>
        <taxon>Eukaryota</taxon>
        <taxon>Fungi</taxon>
        <taxon>Fungi incertae sedis</taxon>
        <taxon>Chytridiomycota</taxon>
        <taxon>Chytridiomycota incertae sedis</taxon>
        <taxon>Chytridiomycetes</taxon>
        <taxon>Lobulomycetales</taxon>
        <taxon>Lobulomycetaceae</taxon>
        <taxon>Clydaea</taxon>
    </lineage>
</organism>
<keyword evidence="1" id="KW-1133">Transmembrane helix</keyword>
<feature type="transmembrane region" description="Helical" evidence="1">
    <location>
        <begin position="122"/>
        <end position="144"/>
    </location>
</feature>
<keyword evidence="1" id="KW-0472">Membrane</keyword>
<dbReference type="EMBL" id="JADGJW010000244">
    <property type="protein sequence ID" value="KAJ3221210.1"/>
    <property type="molecule type" value="Genomic_DNA"/>
</dbReference>
<dbReference type="Proteomes" id="UP001211065">
    <property type="component" value="Unassembled WGS sequence"/>
</dbReference>
<evidence type="ECO:0000256" key="1">
    <source>
        <dbReference type="SAM" id="Phobius"/>
    </source>
</evidence>
<proteinExistence type="predicted"/>
<gene>
    <name evidence="2" type="ORF">HK099_003687</name>
</gene>
<evidence type="ECO:0000313" key="3">
    <source>
        <dbReference type="Proteomes" id="UP001211065"/>
    </source>
</evidence>
<evidence type="ECO:0000313" key="2">
    <source>
        <dbReference type="EMBL" id="KAJ3221210.1"/>
    </source>
</evidence>